<protein>
    <submittedName>
        <fullName evidence="1">Unannotated protein</fullName>
    </submittedName>
</protein>
<sequence length="128" mass="13920">MHVFNTNGSAVRIAQNLVDIAELGFRLSAKTTGFEGAIKIPKTQAMIQDIEIRVRTLAVFERVDIGHEVSANAIGVNHFLDAGCFAAIIVVVGVEINHPANWLIRNTKVGKNFVIETASAKQKLVNLL</sequence>
<dbReference type="AntiFam" id="ANF00134">
    <property type="entry name" value="Shadow ORF (opposite odhA)"/>
</dbReference>
<organism evidence="1">
    <name type="scientific">freshwater metagenome</name>
    <dbReference type="NCBI Taxonomy" id="449393"/>
    <lineage>
        <taxon>unclassified sequences</taxon>
        <taxon>metagenomes</taxon>
        <taxon>ecological metagenomes</taxon>
    </lineage>
</organism>
<proteinExistence type="predicted"/>
<gene>
    <name evidence="1" type="ORF">UFOPK1843_00589</name>
</gene>
<evidence type="ECO:0000313" key="1">
    <source>
        <dbReference type="EMBL" id="CAB4607262.1"/>
    </source>
</evidence>
<dbReference type="EMBL" id="CAEZUR010000037">
    <property type="protein sequence ID" value="CAB4607262.1"/>
    <property type="molecule type" value="Genomic_DNA"/>
</dbReference>
<name>A0A6J6H0P2_9ZZZZ</name>
<dbReference type="AlphaFoldDB" id="A0A6J6H0P2"/>
<accession>A0A6J6H0P2</accession>
<reference evidence="1" key="1">
    <citation type="submission" date="2020-05" db="EMBL/GenBank/DDBJ databases">
        <authorList>
            <person name="Chiriac C."/>
            <person name="Salcher M."/>
            <person name="Ghai R."/>
            <person name="Kavagutti S V."/>
        </authorList>
    </citation>
    <scope>NUCLEOTIDE SEQUENCE</scope>
</reference>